<accession>A0A261XSY8</accession>
<dbReference type="EMBL" id="MVBO01000342">
    <property type="protein sequence ID" value="OZJ01482.1"/>
    <property type="molecule type" value="Genomic_DNA"/>
</dbReference>
<evidence type="ECO:0000313" key="2">
    <source>
        <dbReference type="EMBL" id="OZJ01482.1"/>
    </source>
</evidence>
<dbReference type="AlphaFoldDB" id="A0A261XSY8"/>
<dbReference type="InterPro" id="IPR015915">
    <property type="entry name" value="Kelch-typ_b-propeller"/>
</dbReference>
<proteinExistence type="predicted"/>
<reference evidence="2 3" key="1">
    <citation type="journal article" date="2017" name="Mycologia">
        <title>Bifiguratus adelaidae, gen. et sp. nov., a new member of Mucoromycotina in endophytic and soil-dwelling habitats.</title>
        <authorList>
            <person name="Torres-Cruz T.J."/>
            <person name="Billingsley Tobias T.L."/>
            <person name="Almatruk M."/>
            <person name="Hesse C."/>
            <person name="Kuske C.R."/>
            <person name="Desiro A."/>
            <person name="Benucci G.M."/>
            <person name="Bonito G."/>
            <person name="Stajich J.E."/>
            <person name="Dunlap C."/>
            <person name="Arnold A.E."/>
            <person name="Porras-Alfaro A."/>
        </authorList>
    </citation>
    <scope>NUCLEOTIDE SEQUENCE [LARGE SCALE GENOMIC DNA]</scope>
    <source>
        <strain evidence="2 3">AZ0501</strain>
    </source>
</reference>
<evidence type="ECO:0000313" key="3">
    <source>
        <dbReference type="Proteomes" id="UP000242875"/>
    </source>
</evidence>
<feature type="chain" id="PRO_5012695349" evidence="1">
    <location>
        <begin position="22"/>
        <end position="381"/>
    </location>
</feature>
<dbReference type="Gene3D" id="2.120.10.80">
    <property type="entry name" value="Kelch-type beta propeller"/>
    <property type="match status" value="1"/>
</dbReference>
<sequence>MSLLFVVTLALCIITLQHTAAELVPLTKYPGKHDSRCRGQTAMTGVMVKNKIYILGGCNPTPYLIDPTADDNDMGMFTGQSEHYNVTDEIYSYNVMTEEWMLEGKSPQPLKMATAKAIGEDVLLYNILWNKIERFSMDFWVFNTVQKTWKQKGSFPFVWHGSLVSCELGRKVIFGATGDGHQRNILHVFDMDTEQWESSIFVPERIELRSMICRPDSIQMVGTKIPEDLIMRYDGMPTYIMILHANKTLEYHRLNVTNIIRVRKAKEDPSDPNVNILTQIGHQINITLVDFDSYEEIYIGSIRSGVHEPLVFTHQDAFYLFGGVKERALIPMGRYIAFGPGGWAESSHQENTDSVDEVTGTFHHKFIVDKLPLEAKLRAQL</sequence>
<keyword evidence="1" id="KW-0732">Signal</keyword>
<dbReference type="SUPFAM" id="SSF117281">
    <property type="entry name" value="Kelch motif"/>
    <property type="match status" value="1"/>
</dbReference>
<dbReference type="Proteomes" id="UP000242875">
    <property type="component" value="Unassembled WGS sequence"/>
</dbReference>
<dbReference type="OrthoDB" id="10250130at2759"/>
<protein>
    <submittedName>
        <fullName evidence="2">Uncharacterized protein</fullName>
    </submittedName>
</protein>
<organism evidence="2 3">
    <name type="scientific">Bifiguratus adelaidae</name>
    <dbReference type="NCBI Taxonomy" id="1938954"/>
    <lineage>
        <taxon>Eukaryota</taxon>
        <taxon>Fungi</taxon>
        <taxon>Fungi incertae sedis</taxon>
        <taxon>Mucoromycota</taxon>
        <taxon>Mucoromycotina</taxon>
        <taxon>Endogonomycetes</taxon>
        <taxon>Endogonales</taxon>
        <taxon>Endogonales incertae sedis</taxon>
        <taxon>Bifiguratus</taxon>
    </lineage>
</organism>
<gene>
    <name evidence="2" type="ORF">BZG36_05634</name>
</gene>
<name>A0A261XSY8_9FUNG</name>
<evidence type="ECO:0000256" key="1">
    <source>
        <dbReference type="SAM" id="SignalP"/>
    </source>
</evidence>
<keyword evidence="3" id="KW-1185">Reference proteome</keyword>
<feature type="signal peptide" evidence="1">
    <location>
        <begin position="1"/>
        <end position="21"/>
    </location>
</feature>
<comment type="caution">
    <text evidence="2">The sequence shown here is derived from an EMBL/GenBank/DDBJ whole genome shotgun (WGS) entry which is preliminary data.</text>
</comment>